<dbReference type="EMBL" id="HBUE01295189">
    <property type="protein sequence ID" value="CAG6576006.1"/>
    <property type="molecule type" value="Transcribed_RNA"/>
</dbReference>
<dbReference type="AlphaFoldDB" id="A0A8D8G7D6"/>
<dbReference type="EMBL" id="HBUE01295186">
    <property type="protein sequence ID" value="CAG6575998.1"/>
    <property type="molecule type" value="Transcribed_RNA"/>
</dbReference>
<evidence type="ECO:0000256" key="1">
    <source>
        <dbReference type="SAM" id="MobiDB-lite"/>
    </source>
</evidence>
<organism evidence="2">
    <name type="scientific">Culex pipiens</name>
    <name type="common">House mosquito</name>
    <dbReference type="NCBI Taxonomy" id="7175"/>
    <lineage>
        <taxon>Eukaryota</taxon>
        <taxon>Metazoa</taxon>
        <taxon>Ecdysozoa</taxon>
        <taxon>Arthropoda</taxon>
        <taxon>Hexapoda</taxon>
        <taxon>Insecta</taxon>
        <taxon>Pterygota</taxon>
        <taxon>Neoptera</taxon>
        <taxon>Endopterygota</taxon>
        <taxon>Diptera</taxon>
        <taxon>Nematocera</taxon>
        <taxon>Culicoidea</taxon>
        <taxon>Culicidae</taxon>
        <taxon>Culicinae</taxon>
        <taxon>Culicini</taxon>
        <taxon>Culex</taxon>
        <taxon>Culex</taxon>
    </lineage>
</organism>
<dbReference type="EMBL" id="HBUE01189377">
    <property type="protein sequence ID" value="CAG6524317.1"/>
    <property type="molecule type" value="Transcribed_RNA"/>
</dbReference>
<accession>A0A8D8G7D6</accession>
<sequence>MLQQQFHQCKLLPSPRPQLHPQQAERTKTAVAAAPAAVVQAPAVAPQAVREAVAVESAPEVVRKMRNRRRRRHLRKFPSRRLRQQRLPSEAANKRTNNLNRKRPNQRRRLRRQSWKKKTPNCAKRYPRQRRRTRWWRQRQLKSKRRNQSRRKSQLRRNLPCLTFWRTFPNGKLPRRPPNTSRVA</sequence>
<dbReference type="EMBL" id="HBUE01189380">
    <property type="protein sequence ID" value="CAG6524325.1"/>
    <property type="molecule type" value="Transcribed_RNA"/>
</dbReference>
<dbReference type="EMBL" id="HBUE01130638">
    <property type="protein sequence ID" value="CAG6496289.1"/>
    <property type="molecule type" value="Transcribed_RNA"/>
</dbReference>
<feature type="region of interest" description="Disordered" evidence="1">
    <location>
        <begin position="68"/>
        <end position="155"/>
    </location>
</feature>
<feature type="compositionally biased region" description="Basic residues" evidence="1">
    <location>
        <begin position="68"/>
        <end position="84"/>
    </location>
</feature>
<feature type="compositionally biased region" description="Basic residues" evidence="1">
    <location>
        <begin position="100"/>
        <end position="155"/>
    </location>
</feature>
<reference evidence="2" key="1">
    <citation type="submission" date="2021-05" db="EMBL/GenBank/DDBJ databases">
        <authorList>
            <person name="Alioto T."/>
            <person name="Alioto T."/>
            <person name="Gomez Garrido J."/>
        </authorList>
    </citation>
    <scope>NUCLEOTIDE SEQUENCE</scope>
</reference>
<protein>
    <submittedName>
        <fullName evidence="2">(northern house mosquito) hypothetical protein</fullName>
    </submittedName>
</protein>
<evidence type="ECO:0000313" key="2">
    <source>
        <dbReference type="EMBL" id="CAG6496289.1"/>
    </source>
</evidence>
<name>A0A8D8G7D6_CULPI</name>
<proteinExistence type="predicted"/>